<evidence type="ECO:0000313" key="3">
    <source>
        <dbReference type="EMBL" id="KAF8792460.1"/>
    </source>
</evidence>
<dbReference type="Proteomes" id="UP000807504">
    <property type="component" value="Unassembled WGS sequence"/>
</dbReference>
<organism evidence="3 4">
    <name type="scientific">Argiope bruennichi</name>
    <name type="common">Wasp spider</name>
    <name type="synonym">Aranea bruennichi</name>
    <dbReference type="NCBI Taxonomy" id="94029"/>
    <lineage>
        <taxon>Eukaryota</taxon>
        <taxon>Metazoa</taxon>
        <taxon>Ecdysozoa</taxon>
        <taxon>Arthropoda</taxon>
        <taxon>Chelicerata</taxon>
        <taxon>Arachnida</taxon>
        <taxon>Araneae</taxon>
        <taxon>Araneomorphae</taxon>
        <taxon>Entelegynae</taxon>
        <taxon>Araneoidea</taxon>
        <taxon>Araneidae</taxon>
        <taxon>Argiope</taxon>
    </lineage>
</organism>
<reference evidence="3" key="2">
    <citation type="submission" date="2020-06" db="EMBL/GenBank/DDBJ databases">
        <authorList>
            <person name="Sheffer M."/>
        </authorList>
    </citation>
    <scope>NUCLEOTIDE SEQUENCE</scope>
</reference>
<reference evidence="3" key="1">
    <citation type="journal article" date="2020" name="bioRxiv">
        <title>Chromosome-level reference genome of the European wasp spider Argiope bruennichi: a resource for studies on range expansion and evolutionary adaptation.</title>
        <authorList>
            <person name="Sheffer M.M."/>
            <person name="Hoppe A."/>
            <person name="Krehenwinkel H."/>
            <person name="Uhl G."/>
            <person name="Kuss A.W."/>
            <person name="Jensen L."/>
            <person name="Jensen C."/>
            <person name="Gillespie R.G."/>
            <person name="Hoff K.J."/>
            <person name="Prost S."/>
        </authorList>
    </citation>
    <scope>NUCLEOTIDE SEQUENCE</scope>
</reference>
<evidence type="ECO:0000313" key="4">
    <source>
        <dbReference type="Proteomes" id="UP000807504"/>
    </source>
</evidence>
<feature type="signal peptide" evidence="2">
    <location>
        <begin position="1"/>
        <end position="17"/>
    </location>
</feature>
<keyword evidence="4" id="KW-1185">Reference proteome</keyword>
<name>A0A8T0FSI1_ARGBR</name>
<keyword evidence="2" id="KW-0732">Signal</keyword>
<feature type="chain" id="PRO_5035729670" evidence="2">
    <location>
        <begin position="18"/>
        <end position="86"/>
    </location>
</feature>
<dbReference type="EMBL" id="JABXBU010000003">
    <property type="protein sequence ID" value="KAF8792460.1"/>
    <property type="molecule type" value="Genomic_DNA"/>
</dbReference>
<feature type="region of interest" description="Disordered" evidence="1">
    <location>
        <begin position="65"/>
        <end position="86"/>
    </location>
</feature>
<evidence type="ECO:0000256" key="2">
    <source>
        <dbReference type="SAM" id="SignalP"/>
    </source>
</evidence>
<proteinExistence type="predicted"/>
<protein>
    <submittedName>
        <fullName evidence="3">Uncharacterized protein</fullName>
    </submittedName>
</protein>
<sequence>MSLVIPLVQLQLYFVVADLSDNFCSCKMARKSLTAEEYMNSLSDEEFDDPKMTFIIPEPDVVRDEEEMDDSFSNRNIDGTSGDPEI</sequence>
<gene>
    <name evidence="3" type="ORF">HNY73_004052</name>
</gene>
<accession>A0A8T0FSI1</accession>
<dbReference type="AlphaFoldDB" id="A0A8T0FSI1"/>
<evidence type="ECO:0000256" key="1">
    <source>
        <dbReference type="SAM" id="MobiDB-lite"/>
    </source>
</evidence>
<comment type="caution">
    <text evidence="3">The sequence shown here is derived from an EMBL/GenBank/DDBJ whole genome shotgun (WGS) entry which is preliminary data.</text>
</comment>